<proteinExistence type="predicted"/>
<comment type="caution">
    <text evidence="1">The sequence shown here is derived from an EMBL/GenBank/DDBJ whole genome shotgun (WGS) entry which is preliminary data.</text>
</comment>
<evidence type="ECO:0000313" key="2">
    <source>
        <dbReference type="EMBL" id="KAK8593978.1"/>
    </source>
</evidence>
<protein>
    <submittedName>
        <fullName evidence="1">Uncharacterized protein</fullName>
    </submittedName>
</protein>
<dbReference type="EMBL" id="JBBPBM010000003">
    <property type="protein sequence ID" value="KAK8593978.1"/>
    <property type="molecule type" value="Genomic_DNA"/>
</dbReference>
<dbReference type="Proteomes" id="UP001472677">
    <property type="component" value="Unassembled WGS sequence"/>
</dbReference>
<dbReference type="EMBL" id="JBBPBM010000003">
    <property type="protein sequence ID" value="KAK8593977.1"/>
    <property type="molecule type" value="Genomic_DNA"/>
</dbReference>
<evidence type="ECO:0000313" key="3">
    <source>
        <dbReference type="Proteomes" id="UP001472677"/>
    </source>
</evidence>
<organism evidence="1 3">
    <name type="scientific">Hibiscus sabdariffa</name>
    <name type="common">roselle</name>
    <dbReference type="NCBI Taxonomy" id="183260"/>
    <lineage>
        <taxon>Eukaryota</taxon>
        <taxon>Viridiplantae</taxon>
        <taxon>Streptophyta</taxon>
        <taxon>Embryophyta</taxon>
        <taxon>Tracheophyta</taxon>
        <taxon>Spermatophyta</taxon>
        <taxon>Magnoliopsida</taxon>
        <taxon>eudicotyledons</taxon>
        <taxon>Gunneridae</taxon>
        <taxon>Pentapetalae</taxon>
        <taxon>rosids</taxon>
        <taxon>malvids</taxon>
        <taxon>Malvales</taxon>
        <taxon>Malvaceae</taxon>
        <taxon>Malvoideae</taxon>
        <taxon>Hibiscus</taxon>
    </lineage>
</organism>
<keyword evidence="3" id="KW-1185">Reference proteome</keyword>
<reference evidence="1 3" key="1">
    <citation type="journal article" date="2024" name="G3 (Bethesda)">
        <title>Genome assembly of Hibiscus sabdariffa L. provides insights into metabolisms of medicinal natural products.</title>
        <authorList>
            <person name="Kim T."/>
        </authorList>
    </citation>
    <scope>NUCLEOTIDE SEQUENCE [LARGE SCALE GENOMIC DNA]</scope>
    <source>
        <strain evidence="1">TK-2024</strain>
        <tissue evidence="1">Old leaves</tissue>
    </source>
</reference>
<evidence type="ECO:0000313" key="1">
    <source>
        <dbReference type="EMBL" id="KAK8593977.1"/>
    </source>
</evidence>
<gene>
    <name evidence="1" type="ORF">V6N12_046050</name>
    <name evidence="2" type="ORF">V6N12_046051</name>
</gene>
<accession>A0ABR2G4H1</accession>
<sequence>MGCLESPRLRNRMGTMCPSLNQCLWTYKAIRHGDYSVMRIPWSWLLVKLRKPAIDSNYSDRFMLDVVLMLSSDVPMQRPKQAGVSLREIWLKLQQISINPIVLMILQSNW</sequence>
<name>A0ABR2G4H1_9ROSI</name>